<dbReference type="Pfam" id="PF00098">
    <property type="entry name" value="zf-CCHC"/>
    <property type="match status" value="2"/>
</dbReference>
<evidence type="ECO:0000256" key="1">
    <source>
        <dbReference type="ARBA" id="ARBA00001936"/>
    </source>
</evidence>
<dbReference type="GeneTree" id="ENSGT00940000156988"/>
<dbReference type="Gene3D" id="4.10.60.10">
    <property type="entry name" value="Zinc finger, CCHC-type"/>
    <property type="match status" value="1"/>
</dbReference>
<evidence type="ECO:0000256" key="7">
    <source>
        <dbReference type="SAM" id="MobiDB-lite"/>
    </source>
</evidence>
<dbReference type="FunFam" id="1.10.1410.10:FF:000002">
    <property type="entry name" value="terminal uridylyltransferase 4 isoform X1"/>
    <property type="match status" value="1"/>
</dbReference>
<feature type="compositionally biased region" description="Low complexity" evidence="7">
    <location>
        <begin position="924"/>
        <end position="945"/>
    </location>
</feature>
<protein>
    <submittedName>
        <fullName evidence="9">Terminal uridylyl transferase 4</fullName>
    </submittedName>
</protein>
<feature type="region of interest" description="Disordered" evidence="7">
    <location>
        <begin position="824"/>
        <end position="846"/>
    </location>
</feature>
<dbReference type="InterPro" id="IPR045100">
    <property type="entry name" value="TUT4/7_NTP_transf"/>
</dbReference>
<evidence type="ECO:0000256" key="5">
    <source>
        <dbReference type="ARBA" id="ARBA00022842"/>
    </source>
</evidence>
<reference evidence="9" key="2">
    <citation type="submission" date="2025-08" db="UniProtKB">
        <authorList>
            <consortium name="Ensembl"/>
        </authorList>
    </citation>
    <scope>IDENTIFICATION</scope>
</reference>
<evidence type="ECO:0000259" key="8">
    <source>
        <dbReference type="PROSITE" id="PS50158"/>
    </source>
</evidence>
<dbReference type="SUPFAM" id="SSF81301">
    <property type="entry name" value="Nucleotidyltransferase"/>
    <property type="match status" value="2"/>
</dbReference>
<dbReference type="Ensembl" id="ENSMMDT00005028670.1">
    <property type="protein sequence ID" value="ENSMMDP00005028000.1"/>
    <property type="gene ID" value="ENSMMDG00005012661.1"/>
</dbReference>
<dbReference type="FunFam" id="3.30.460.10:FF:000005">
    <property type="entry name" value="terminal uridylyltransferase 4 isoform X1"/>
    <property type="match status" value="1"/>
</dbReference>
<feature type="region of interest" description="Disordered" evidence="7">
    <location>
        <begin position="1082"/>
        <end position="1105"/>
    </location>
</feature>
<feature type="region of interest" description="Disordered" evidence="7">
    <location>
        <begin position="395"/>
        <end position="422"/>
    </location>
</feature>
<feature type="domain" description="CCHC-type" evidence="8">
    <location>
        <begin position="807"/>
        <end position="822"/>
    </location>
</feature>
<evidence type="ECO:0000256" key="6">
    <source>
        <dbReference type="PROSITE-ProRule" id="PRU00047"/>
    </source>
</evidence>
<name>A0A667YCE8_9TELE</name>
<evidence type="ECO:0000313" key="9">
    <source>
        <dbReference type="Ensembl" id="ENSMMDP00005028000.1"/>
    </source>
</evidence>
<feature type="compositionally biased region" description="Acidic residues" evidence="7">
    <location>
        <begin position="413"/>
        <end position="422"/>
    </location>
</feature>
<gene>
    <name evidence="9" type="primary">TUT4</name>
</gene>
<evidence type="ECO:0000256" key="3">
    <source>
        <dbReference type="ARBA" id="ARBA00022679"/>
    </source>
</evidence>
<sequence>MAQMNQSAEDGTEVGAGLEEGALTEQQLGLRQAEERLYRDYIHRLVKQSPEYPNFQYLCKLCSVHIENIQGAHKHIKEKRHKKNIMEKQEENELRALPPPSPAQLKAVDAAVLDTAKQHGISEEDFQVRLAVVSRMEETIQQHLSAEYSEVESDFHAKVPVVFCRDISSGLMCKVSAGNDVACLTTNHLAALAKLEPRLVPLVLAFRYWARTRLTLDLGKGVSLGQLWLELLRFYTLEFALEEYIISIRLRELLSREVKNWPRRRLAIEDPFALKRNVARSLNSQMVFEYIQERFRTAYKYFACPQFRGTGGRQRGKKCGKQDMKLESLEKKEAVFLNTEVDDGKGGKSQSGGRVRQELKEDEEHESDDEDGSDPSRKEDEETLNAALMNMVLSEGDQPSTNTPFSPNGLLDSDNEGEEEEEENNVLEKEALITSEDLHYVFDRMIFTGGKPPTVVCSICKRDGHLKDECPEDFKKIELKPLPPMTDRFRDILDGLCRLCYHELSPSAVEQQKREQILASLERFIRKEYNDKAQLCLFGSSKNGFGFRDSDLDICMTLEGHDTAEKLNCKEIIEGLAKVLKKHTGLRNILPITTAKVPIVKFEHRQSGLEGDISLYNTLRCDIGDASRGSLSSYAYILMVLYFLQQRQPPVIPVLQEIFDGKNVPQRMVDGWNAFFFDDLEELHRRLPELQQNKESVGELWLGLLRFYTEEFDFKEHVISIRQRKRLTTFEKQWTSKCIAIEDPFDLNHNLGAGVSRKMTNFIMKAFINGRKLFGSPFYPQPGMEVEYFFDSKVLTDGELAPNDRCCRICGKIGHYMKDCPKRRRMKKKENDKEEDIKEEEREPRERRCFQCGDMGHVRRDCPEYRHLRQRTAGAPAPHMVRTIVSSQSIPIPQATPDRPGRTRQPSECSDSRQTPPYSPQPTPFSQSSSQSSSSPQSSQSKTSSAGPPKQPAHAQVPLSLFSFPTSHPGQYHPGTLTGQPHHPVHLPSTSWPIHGPVLQTSTPPAPSPPGPMNLNDPSIIFAQPAGRQLGMGGPGREGHWHNHLAQQGSLVGNGTVGSRNWEHNKTPQYTLSPSWPYRMPQNFIQQGNGSYQPGKPFMAQGEKD</sequence>
<feature type="region of interest" description="Disordered" evidence="7">
    <location>
        <begin position="884"/>
        <end position="981"/>
    </location>
</feature>
<evidence type="ECO:0000256" key="2">
    <source>
        <dbReference type="ARBA" id="ARBA00001946"/>
    </source>
</evidence>
<reference evidence="9" key="3">
    <citation type="submission" date="2025-09" db="UniProtKB">
        <authorList>
            <consortium name="Ensembl"/>
        </authorList>
    </citation>
    <scope>IDENTIFICATION</scope>
</reference>
<dbReference type="Gene3D" id="3.30.460.10">
    <property type="entry name" value="Beta Polymerase, domain 2"/>
    <property type="match status" value="2"/>
</dbReference>
<dbReference type="GO" id="GO:0008270">
    <property type="term" value="F:zinc ion binding"/>
    <property type="evidence" value="ECO:0007669"/>
    <property type="project" value="UniProtKB-KW"/>
</dbReference>
<proteinExistence type="predicted"/>
<keyword evidence="6" id="KW-0863">Zinc-finger</keyword>
<keyword evidence="3" id="KW-0808">Transferase</keyword>
<keyword evidence="10" id="KW-1185">Reference proteome</keyword>
<evidence type="ECO:0000313" key="10">
    <source>
        <dbReference type="Proteomes" id="UP000472263"/>
    </source>
</evidence>
<dbReference type="PANTHER" id="PTHR12271:SF49">
    <property type="entry name" value="TERMINAL URIDYLYLTRANSFERASE 4"/>
    <property type="match status" value="1"/>
</dbReference>
<reference evidence="9" key="1">
    <citation type="submission" date="2019-06" db="EMBL/GenBank/DDBJ databases">
        <authorList>
            <consortium name="Wellcome Sanger Institute Data Sharing"/>
        </authorList>
    </citation>
    <scope>NUCLEOTIDE SEQUENCE [LARGE SCALE GENOMIC DNA]</scope>
</reference>
<dbReference type="InterPro" id="IPR043519">
    <property type="entry name" value="NT_sf"/>
</dbReference>
<dbReference type="Proteomes" id="UP000472263">
    <property type="component" value="Chromosome 4"/>
</dbReference>
<feature type="compositionally biased region" description="Polar residues" evidence="7">
    <location>
        <begin position="1083"/>
        <end position="1092"/>
    </location>
</feature>
<dbReference type="CDD" id="cd05402">
    <property type="entry name" value="NT_PAP_TUTase"/>
    <property type="match status" value="1"/>
</dbReference>
<dbReference type="Pfam" id="PF19088">
    <property type="entry name" value="TUTase"/>
    <property type="match status" value="1"/>
</dbReference>
<dbReference type="Gene3D" id="1.10.1410.10">
    <property type="match status" value="3"/>
</dbReference>
<dbReference type="PROSITE" id="PS50158">
    <property type="entry name" value="ZF_CCHC"/>
    <property type="match status" value="2"/>
</dbReference>
<feature type="compositionally biased region" description="Polar residues" evidence="7">
    <location>
        <begin position="397"/>
        <end position="406"/>
    </location>
</feature>
<organism evidence="9 10">
    <name type="scientific">Myripristis murdjan</name>
    <name type="common">pinecone soldierfish</name>
    <dbReference type="NCBI Taxonomy" id="586833"/>
    <lineage>
        <taxon>Eukaryota</taxon>
        <taxon>Metazoa</taxon>
        <taxon>Chordata</taxon>
        <taxon>Craniata</taxon>
        <taxon>Vertebrata</taxon>
        <taxon>Euteleostomi</taxon>
        <taxon>Actinopterygii</taxon>
        <taxon>Neopterygii</taxon>
        <taxon>Teleostei</taxon>
        <taxon>Neoteleostei</taxon>
        <taxon>Acanthomorphata</taxon>
        <taxon>Holocentriformes</taxon>
        <taxon>Holocentridae</taxon>
        <taxon>Myripristis</taxon>
    </lineage>
</organism>
<dbReference type="PANTHER" id="PTHR12271">
    <property type="entry name" value="POLY A POLYMERASE CID PAP -RELATED"/>
    <property type="match status" value="1"/>
</dbReference>
<comment type="cofactor">
    <cofactor evidence="1">
        <name>Mn(2+)</name>
        <dbReference type="ChEBI" id="CHEBI:29035"/>
    </cofactor>
</comment>
<keyword evidence="6" id="KW-0862">Zinc</keyword>
<dbReference type="GO" id="GO:0003676">
    <property type="term" value="F:nucleic acid binding"/>
    <property type="evidence" value="ECO:0007669"/>
    <property type="project" value="InterPro"/>
</dbReference>
<dbReference type="SUPFAM" id="SSF57756">
    <property type="entry name" value="Retrovirus zinc finger-like domains"/>
    <property type="match status" value="1"/>
</dbReference>
<comment type="cofactor">
    <cofactor evidence="2">
        <name>Mg(2+)</name>
        <dbReference type="ChEBI" id="CHEBI:18420"/>
    </cofactor>
</comment>
<feature type="compositionally biased region" description="Acidic residues" evidence="7">
    <location>
        <begin position="360"/>
        <end position="373"/>
    </location>
</feature>
<dbReference type="AlphaFoldDB" id="A0A667YCE8"/>
<dbReference type="InterPro" id="IPR036875">
    <property type="entry name" value="Znf_CCHC_sf"/>
</dbReference>
<dbReference type="SMART" id="SM00343">
    <property type="entry name" value="ZnF_C2HC"/>
    <property type="match status" value="3"/>
</dbReference>
<dbReference type="Pfam" id="PF03828">
    <property type="entry name" value="PAP_assoc"/>
    <property type="match status" value="2"/>
</dbReference>
<dbReference type="InterPro" id="IPR001878">
    <property type="entry name" value="Znf_CCHC"/>
</dbReference>
<feature type="region of interest" description="Disordered" evidence="7">
    <location>
        <begin position="337"/>
        <end position="381"/>
    </location>
</feature>
<dbReference type="InterPro" id="IPR054708">
    <property type="entry name" value="MTPAP-like_central"/>
</dbReference>
<dbReference type="InterPro" id="IPR002058">
    <property type="entry name" value="PAP_assoc"/>
</dbReference>
<dbReference type="GO" id="GO:0050265">
    <property type="term" value="F:RNA uridylyltransferase activity"/>
    <property type="evidence" value="ECO:0007669"/>
    <property type="project" value="TreeGrafter"/>
</dbReference>
<accession>A0A667YCE8</accession>
<dbReference type="Pfam" id="PF22600">
    <property type="entry name" value="MTPAP-like_central"/>
    <property type="match status" value="1"/>
</dbReference>
<feature type="compositionally biased region" description="Basic and acidic residues" evidence="7">
    <location>
        <begin position="829"/>
        <end position="846"/>
    </location>
</feature>
<keyword evidence="5" id="KW-0460">Magnesium</keyword>
<dbReference type="GO" id="GO:0031123">
    <property type="term" value="P:RNA 3'-end processing"/>
    <property type="evidence" value="ECO:0007669"/>
    <property type="project" value="TreeGrafter"/>
</dbReference>
<evidence type="ECO:0000256" key="4">
    <source>
        <dbReference type="ARBA" id="ARBA00022723"/>
    </source>
</evidence>
<feature type="domain" description="CCHC-type" evidence="8">
    <location>
        <begin position="847"/>
        <end position="864"/>
    </location>
</feature>
<keyword evidence="4" id="KW-0479">Metal-binding</keyword>
<dbReference type="SUPFAM" id="SSF81631">
    <property type="entry name" value="PAP/OAS1 substrate-binding domain"/>
    <property type="match status" value="2"/>
</dbReference>